<evidence type="ECO:0000259" key="8">
    <source>
        <dbReference type="Pfam" id="PF00501"/>
    </source>
</evidence>
<dbReference type="InterPro" id="IPR020845">
    <property type="entry name" value="AMP-binding_CS"/>
</dbReference>
<dbReference type="EC" id="6.2.1.3" evidence="7"/>
<dbReference type="Pfam" id="PF13193">
    <property type="entry name" value="AMP-binding_C"/>
    <property type="match status" value="1"/>
</dbReference>
<dbReference type="InterPro" id="IPR000873">
    <property type="entry name" value="AMP-dep_synth/lig_dom"/>
</dbReference>
<dbReference type="InterPro" id="IPR045851">
    <property type="entry name" value="AMP-bd_C_sf"/>
</dbReference>
<comment type="catalytic activity">
    <reaction evidence="6">
        <text>a long-chain fatty acid + ATP + CoA = a long-chain fatty acyl-CoA + AMP + diphosphate</text>
        <dbReference type="Rhea" id="RHEA:15421"/>
        <dbReference type="ChEBI" id="CHEBI:30616"/>
        <dbReference type="ChEBI" id="CHEBI:33019"/>
        <dbReference type="ChEBI" id="CHEBI:57287"/>
        <dbReference type="ChEBI" id="CHEBI:57560"/>
        <dbReference type="ChEBI" id="CHEBI:83139"/>
        <dbReference type="ChEBI" id="CHEBI:456215"/>
        <dbReference type="EC" id="6.2.1.3"/>
    </reaction>
    <physiologicalReaction direction="left-to-right" evidence="6">
        <dbReference type="Rhea" id="RHEA:15422"/>
    </physiologicalReaction>
</comment>
<keyword evidence="2" id="KW-0436">Ligase</keyword>
<sequence>MGDFVTTTVIGAVKAIVYLYDFVSLPVYFLLQHPWTKWKKQTVWAKFEKEADPSSSIVRNSTENKSLLANISTVDELFQFAVQRYSTAKGFGVREVFGEEEEKQKDGKIFKKLILGDYTWYTYNDIDKMVENFSKGLLTLGLESRQNAVILAETRLEWFVAAQACFRIAVPVVTLYATLGEEGIVHAINETGASLLITSQELIPKIQKAFSQLLSIKKVIFMEGHRKPRLEAFPESVQPLSFSEVKSMGENSEKALNYDTPAPEDVAIIMYTSGSTGTPKGVMISHKNIITTCNGFMKLTEDMRPDDLYIAYLPLAHVLEIAAESFFLAVGVPLGYSSPLTMTDKSTAVKKGCKGDATILKPTLMSAVPLILDRIQKAITEAVQKEGKLSEAFFEFALEYKHCWKTRGFQTPIMNWLLFKKIKNMVGGRLRAIASGGAPLSSGTQEFIRTCLDVYLIQGYGLTETTAAATIMDLQDMSSGRVGAPVSDCFIQLKDWEEGGYSINDKPHPRGEIFVGGGSVTLGYYRNEELTKEAFFEKDGIRWFCTGDIGEMYPDGTIKIIDRKKDFVKLQFGEYISLGKVESELKRHPLVDNICVYGDSFKSYVVALVVPNQRQLHHLARSLGIEDISFEDMCMNKAIVAEVLKSLAEEGKKAKLQKMEIPQKIKLCFEQWSPDSGLVTATYKLRRKAVQDYYRDELADLYS</sequence>
<dbReference type="RefSeq" id="XP_022235869.1">
    <property type="nucleotide sequence ID" value="XM_022380161.1"/>
</dbReference>
<evidence type="ECO:0000313" key="12">
    <source>
        <dbReference type="RefSeq" id="XP_022235869.1"/>
    </source>
</evidence>
<dbReference type="PANTHER" id="PTHR43272">
    <property type="entry name" value="LONG-CHAIN-FATTY-ACID--COA LIGASE"/>
    <property type="match status" value="1"/>
</dbReference>
<evidence type="ECO:0000259" key="9">
    <source>
        <dbReference type="Pfam" id="PF13193"/>
    </source>
</evidence>
<dbReference type="GeneID" id="106474898"/>
<dbReference type="RefSeq" id="XP_022235865.1">
    <property type="nucleotide sequence ID" value="XM_022380157.1"/>
</dbReference>
<dbReference type="Gene3D" id="3.30.300.30">
    <property type="match status" value="1"/>
</dbReference>
<gene>
    <name evidence="11 12" type="primary">LOC106474898</name>
</gene>
<keyword evidence="4" id="KW-0443">Lipid metabolism</keyword>
<evidence type="ECO:0000313" key="11">
    <source>
        <dbReference type="RefSeq" id="XP_022235865.1"/>
    </source>
</evidence>
<feature type="domain" description="AMP-dependent synthetase/ligase" evidence="8">
    <location>
        <begin position="112"/>
        <end position="525"/>
    </location>
</feature>
<dbReference type="PROSITE" id="PS00455">
    <property type="entry name" value="AMP_BINDING"/>
    <property type="match status" value="1"/>
</dbReference>
<evidence type="ECO:0000313" key="10">
    <source>
        <dbReference type="Proteomes" id="UP000694941"/>
    </source>
</evidence>
<evidence type="ECO:0000256" key="7">
    <source>
        <dbReference type="ARBA" id="ARBA00026121"/>
    </source>
</evidence>
<reference evidence="11 12" key="1">
    <citation type="submission" date="2025-05" db="UniProtKB">
        <authorList>
            <consortium name="RefSeq"/>
        </authorList>
    </citation>
    <scope>IDENTIFICATION</scope>
    <source>
        <tissue evidence="11 12">Muscle</tissue>
    </source>
</reference>
<keyword evidence="5" id="KW-0067">ATP-binding</keyword>
<evidence type="ECO:0000256" key="3">
    <source>
        <dbReference type="ARBA" id="ARBA00022741"/>
    </source>
</evidence>
<evidence type="ECO:0000256" key="1">
    <source>
        <dbReference type="ARBA" id="ARBA00006432"/>
    </source>
</evidence>
<dbReference type="PRINTS" id="PR00154">
    <property type="entry name" value="AMPBINDING"/>
</dbReference>
<evidence type="ECO:0000256" key="2">
    <source>
        <dbReference type="ARBA" id="ARBA00022598"/>
    </source>
</evidence>
<dbReference type="Pfam" id="PF00501">
    <property type="entry name" value="AMP-binding"/>
    <property type="match status" value="1"/>
</dbReference>
<evidence type="ECO:0000256" key="5">
    <source>
        <dbReference type="ARBA" id="ARBA00022840"/>
    </source>
</evidence>
<dbReference type="PANTHER" id="PTHR43272:SF83">
    <property type="entry name" value="ACYL-COA SYNTHETASE LONG-CHAIN, ISOFORM J"/>
    <property type="match status" value="1"/>
</dbReference>
<keyword evidence="3" id="KW-0547">Nucleotide-binding</keyword>
<dbReference type="InterPro" id="IPR020459">
    <property type="entry name" value="AMP-binding"/>
</dbReference>
<dbReference type="Gene3D" id="3.40.50.12780">
    <property type="entry name" value="N-terminal domain of ligase-like"/>
    <property type="match status" value="1"/>
</dbReference>
<organism evidence="10 11">
    <name type="scientific">Limulus polyphemus</name>
    <name type="common">Atlantic horseshoe crab</name>
    <dbReference type="NCBI Taxonomy" id="6850"/>
    <lineage>
        <taxon>Eukaryota</taxon>
        <taxon>Metazoa</taxon>
        <taxon>Ecdysozoa</taxon>
        <taxon>Arthropoda</taxon>
        <taxon>Chelicerata</taxon>
        <taxon>Merostomata</taxon>
        <taxon>Xiphosura</taxon>
        <taxon>Limulidae</taxon>
        <taxon>Limulus</taxon>
    </lineage>
</organism>
<proteinExistence type="inferred from homology"/>
<protein>
    <recommendedName>
        <fullName evidence="7">long-chain-fatty-acid--CoA ligase</fullName>
        <ecNumber evidence="7">6.2.1.3</ecNumber>
    </recommendedName>
</protein>
<feature type="domain" description="AMP-binding enzyme C-terminal" evidence="9">
    <location>
        <begin position="580"/>
        <end position="615"/>
    </location>
</feature>
<dbReference type="Proteomes" id="UP000694941">
    <property type="component" value="Unplaced"/>
</dbReference>
<dbReference type="InterPro" id="IPR025110">
    <property type="entry name" value="AMP-bd_C"/>
</dbReference>
<evidence type="ECO:0000256" key="4">
    <source>
        <dbReference type="ARBA" id="ARBA00022832"/>
    </source>
</evidence>
<dbReference type="SUPFAM" id="SSF56801">
    <property type="entry name" value="Acetyl-CoA synthetase-like"/>
    <property type="match status" value="1"/>
</dbReference>
<name>A0ABM1RWW0_LIMPO</name>
<accession>A0ABM1RWW0</accession>
<comment type="similarity">
    <text evidence="1">Belongs to the ATP-dependent AMP-binding enzyme family.</text>
</comment>
<keyword evidence="4" id="KW-0276">Fatty acid metabolism</keyword>
<dbReference type="InterPro" id="IPR042099">
    <property type="entry name" value="ANL_N_sf"/>
</dbReference>
<keyword evidence="10" id="KW-1185">Reference proteome</keyword>
<evidence type="ECO:0000256" key="6">
    <source>
        <dbReference type="ARBA" id="ARBA00024484"/>
    </source>
</evidence>